<dbReference type="EMBL" id="QNRM01000003">
    <property type="protein sequence ID" value="RBP20811.1"/>
    <property type="molecule type" value="Genomic_DNA"/>
</dbReference>
<keyword evidence="2" id="KW-1185">Reference proteome</keyword>
<dbReference type="SUPFAM" id="SSF53187">
    <property type="entry name" value="Zn-dependent exopeptidases"/>
    <property type="match status" value="1"/>
</dbReference>
<name>A0ABX9GET2_9BURK</name>
<proteinExistence type="predicted"/>
<reference evidence="1 2" key="1">
    <citation type="submission" date="2018-06" db="EMBL/GenBank/DDBJ databases">
        <title>Genomic Encyclopedia of Type Strains, Phase III (KMG-III): the genomes of soil and plant-associated and newly described type strains.</title>
        <authorList>
            <person name="Whitman W."/>
        </authorList>
    </citation>
    <scope>NUCLEOTIDE SEQUENCE [LARGE SCALE GENOMIC DNA]</scope>
    <source>
        <strain evidence="1 2">CECT 7342</strain>
    </source>
</reference>
<organism evidence="1 2">
    <name type="scientific">Achromobacter marplatensis</name>
    <dbReference type="NCBI Taxonomy" id="470868"/>
    <lineage>
        <taxon>Bacteria</taxon>
        <taxon>Pseudomonadati</taxon>
        <taxon>Pseudomonadota</taxon>
        <taxon>Betaproteobacteria</taxon>
        <taxon>Burkholderiales</taxon>
        <taxon>Alcaligenaceae</taxon>
        <taxon>Achromobacter</taxon>
    </lineage>
</organism>
<dbReference type="CDD" id="cd06233">
    <property type="entry name" value="M14-like"/>
    <property type="match status" value="1"/>
</dbReference>
<evidence type="ECO:0000313" key="2">
    <source>
        <dbReference type="Proteomes" id="UP000252124"/>
    </source>
</evidence>
<dbReference type="InterPro" id="IPR021259">
    <property type="entry name" value="DUF2817"/>
</dbReference>
<dbReference type="Proteomes" id="UP000252124">
    <property type="component" value="Unassembled WGS sequence"/>
</dbReference>
<evidence type="ECO:0000313" key="1">
    <source>
        <dbReference type="EMBL" id="RBP20811.1"/>
    </source>
</evidence>
<protein>
    <submittedName>
        <fullName evidence="1">Uncharacterized protein DUF2817</fullName>
    </submittedName>
</protein>
<accession>A0ABX9GET2</accession>
<sequence length="371" mass="39670">MPSSTSYFPRSYAESRERFLSDAARLGAHVQSYPIEAVGREGEALATDTALIGAPGAERLLIMTSATHGVEGFCGAGCQAALMDDAPMLKRAAQAGVALLLVHAVNPYGFSWIARTDEGNVDLNRNAQPFDGKPLPINPGYGDLHPLLLPAQWPPSEENQRDLARYVAEHGQAAFAQAVSRGQYTHDDGLFYGGAAPAASLANLRRILQTQASRHAHIGWIDVHTGLGPRGHGEKIYAGRRNDAEVARARQWWGLDIAVPFQGTSASVDITGHLAGLIYQACPESSPTLMALEYGTLPFDDIVLALRGRNWLRANPDAPAALRRDILQATQDAFYCPTDDWHGMVLGQSRVAVLQALCGLESAGLGASAAA</sequence>
<dbReference type="Pfam" id="PF10994">
    <property type="entry name" value="DUF2817"/>
    <property type="match status" value="1"/>
</dbReference>
<gene>
    <name evidence="1" type="ORF">DFP87_10355</name>
</gene>
<comment type="caution">
    <text evidence="1">The sequence shown here is derived from an EMBL/GenBank/DDBJ whole genome shotgun (WGS) entry which is preliminary data.</text>
</comment>
<dbReference type="Gene3D" id="3.40.630.10">
    <property type="entry name" value="Zn peptidases"/>
    <property type="match status" value="1"/>
</dbReference>